<protein>
    <recommendedName>
        <fullName evidence="4">Lipoprotein</fullName>
    </recommendedName>
</protein>
<dbReference type="EMBL" id="BQNL01000001">
    <property type="protein sequence ID" value="GKH13587.1"/>
    <property type="molecule type" value="Genomic_DNA"/>
</dbReference>
<evidence type="ECO:0000256" key="1">
    <source>
        <dbReference type="SAM" id="SignalP"/>
    </source>
</evidence>
<evidence type="ECO:0000313" key="3">
    <source>
        <dbReference type="Proteomes" id="UP001055048"/>
    </source>
</evidence>
<accession>A0AA37JSJ6</accession>
<keyword evidence="1" id="KW-0732">Signal</keyword>
<name>A0AA37JSJ6_BACUN</name>
<gene>
    <name evidence="2" type="ORF">CE91St12_17970</name>
</gene>
<feature type="signal peptide" evidence="1">
    <location>
        <begin position="1"/>
        <end position="30"/>
    </location>
</feature>
<feature type="chain" id="PRO_5041326702" description="Lipoprotein" evidence="1">
    <location>
        <begin position="31"/>
        <end position="595"/>
    </location>
</feature>
<proteinExistence type="predicted"/>
<organism evidence="2 3">
    <name type="scientific">Bacteroides uniformis</name>
    <dbReference type="NCBI Taxonomy" id="820"/>
    <lineage>
        <taxon>Bacteria</taxon>
        <taxon>Pseudomonadati</taxon>
        <taxon>Bacteroidota</taxon>
        <taxon>Bacteroidia</taxon>
        <taxon>Bacteroidales</taxon>
        <taxon>Bacteroidaceae</taxon>
        <taxon>Bacteroides</taxon>
    </lineage>
</organism>
<comment type="caution">
    <text evidence="2">The sequence shown here is derived from an EMBL/GenBank/DDBJ whole genome shotgun (WGS) entry which is preliminary data.</text>
</comment>
<evidence type="ECO:0000313" key="2">
    <source>
        <dbReference type="EMBL" id="GKH13587.1"/>
    </source>
</evidence>
<dbReference type="Proteomes" id="UP001055048">
    <property type="component" value="Unassembled WGS sequence"/>
</dbReference>
<dbReference type="PROSITE" id="PS51257">
    <property type="entry name" value="PROKAR_LIPOPROTEIN"/>
    <property type="match status" value="1"/>
</dbReference>
<sequence length="595" mass="66687">MAVYNKKQIKGMKHLYILLAGLALCCSALTGCSEDYLPGEENTVNTGTEADVPEGYVRVSFVPREDTQTRATVNGISNSIYRVQILLYKDNALVENKTILDGTEGTGYAWPYEGGAYRKDLERGATYTIVYLGNIPQEKLTGTDDKTTAHIAAPDNDLFRETNMYYFFSKTFLVPTDQNTMRLQIPVMLRRLASRHIIGGYGIPDGIEAEGKDYSEKYFTSMLDEKHPLEIGKKLFSGMTSEMGKSFKELLIRDIVFPNAYLLEKSFIKSGSALATWWEANKDSYWEVYTNENPNWTQEYLEQKWNAGAASNWHGKYASVTGKEKPEALFYLLNAIVDEQNESILTSILDGIKEKDYGYVDNGITQNPGSYTSSRQEIVKALQNGLQNSALGVWDRNSKISFTINKIPTSLDFSLNAVGSKEMVVTGLPINDATTSEPNFTFLLLGTKSSDHSFASSIEISGINTPETGFVGQVLTPNVSNSYRVKPTGELEWNHTTDKKVAVYFSYHYVMTQLINAFSLNIPVTEWIAKDGPLYYAFIPLYNITNTNTWQINEDTGLLTTYNTGEQTCIQFPIPDFDSSTTQNIEWIVESSVTK</sequence>
<reference evidence="2" key="1">
    <citation type="submission" date="2022-01" db="EMBL/GenBank/DDBJ databases">
        <title>Novel bile acid biosynthetic pathways are enriched in the microbiome of centenarians.</title>
        <authorList>
            <person name="Sato Y."/>
            <person name="Atarashi K."/>
            <person name="Plichta R.D."/>
            <person name="Arai Y."/>
            <person name="Sasajima S."/>
            <person name="Kearney M.S."/>
            <person name="Suda W."/>
            <person name="Takeshita K."/>
            <person name="Sasaki T."/>
            <person name="Okamoto S."/>
            <person name="Skelly N.A."/>
            <person name="Okamura Y."/>
            <person name="Vlamakis H."/>
            <person name="Li Y."/>
            <person name="Tanoue T."/>
            <person name="Takei H."/>
            <person name="Nittono H."/>
            <person name="Narushima S."/>
            <person name="Irie J."/>
            <person name="Itoh H."/>
            <person name="Moriya K."/>
            <person name="Sugiura Y."/>
            <person name="Suematsu M."/>
            <person name="Moritoki N."/>
            <person name="Shibata S."/>
            <person name="Littman R.D."/>
            <person name="Fischbach A.M."/>
            <person name="Uwamino Y."/>
            <person name="Inoue T."/>
            <person name="Honda A."/>
            <person name="Hattori M."/>
            <person name="Murai T."/>
            <person name="Xavier J.R."/>
            <person name="Hirose N."/>
            <person name="Honda K."/>
        </authorList>
    </citation>
    <scope>NUCLEOTIDE SEQUENCE</scope>
    <source>
        <strain evidence="2">CE91-St12</strain>
    </source>
</reference>
<evidence type="ECO:0008006" key="4">
    <source>
        <dbReference type="Google" id="ProtNLM"/>
    </source>
</evidence>
<dbReference type="AlphaFoldDB" id="A0AA37JSJ6"/>